<dbReference type="SUPFAM" id="SSF52309">
    <property type="entry name" value="N-(deoxy)ribosyltransferase-like"/>
    <property type="match status" value="1"/>
</dbReference>
<dbReference type="KEGG" id="vg:29124786"/>
<evidence type="ECO:0000313" key="2">
    <source>
        <dbReference type="Proteomes" id="UP000201386"/>
    </source>
</evidence>
<organism evidence="1 2">
    <name type="scientific">Arthrobacter phage KellEzio</name>
    <dbReference type="NCBI Taxonomy" id="1796995"/>
    <lineage>
        <taxon>Viruses</taxon>
        <taxon>Duplodnaviria</taxon>
        <taxon>Heunggongvirae</taxon>
        <taxon>Uroviricota</taxon>
        <taxon>Caudoviricetes</taxon>
        <taxon>Kelleziovirus</taxon>
        <taxon>Kelleziovirus kellezzio</taxon>
    </lineage>
</organism>
<evidence type="ECO:0000313" key="1">
    <source>
        <dbReference type="EMBL" id="AMM44244.1"/>
    </source>
</evidence>
<keyword evidence="2" id="KW-1185">Reference proteome</keyword>
<accession>A0A140G6F9</accession>
<name>A0A140G6F9_9CAUD</name>
<reference evidence="1 2" key="1">
    <citation type="submission" date="2016-02" db="EMBL/GenBank/DDBJ databases">
        <authorList>
            <person name="Lynch K.C."/>
            <person name="Doan M."/>
            <person name="Paisley J.T."/>
            <person name="Allen K.G."/>
            <person name="Gaffney B.L."/>
            <person name="Rinehart C.A."/>
            <person name="King R.A."/>
            <person name="Staples A."/>
            <person name="Bowman C.A."/>
            <person name="Russell D.A."/>
            <person name="Pope W.H."/>
            <person name="Jacobs-Sera D."/>
            <person name="Hendrix R.W."/>
            <person name="Hatfull G.F."/>
        </authorList>
    </citation>
    <scope>NUCLEOTIDE SEQUENCE [LARGE SCALE GENOMIC DNA]</scope>
</reference>
<protein>
    <submittedName>
        <fullName evidence="1">Uncharacterized protein</fullName>
    </submittedName>
</protein>
<dbReference type="Gene3D" id="3.40.50.450">
    <property type="match status" value="1"/>
</dbReference>
<dbReference type="EMBL" id="KU647626">
    <property type="protein sequence ID" value="AMM44244.1"/>
    <property type="molecule type" value="Genomic_DNA"/>
</dbReference>
<sequence length="112" mass="12354">MTSELSHWDTEPPYIRKLIEAAERDVLPRVRHTDACVVVVPEEPDVKIAIEIGLGVMMDKPVILLVRAGCRVPEKLMMIADEVVATDLTNRASLQAALDAAVERLVKLGVIK</sequence>
<dbReference type="RefSeq" id="YP_009301331.1">
    <property type="nucleotide sequence ID" value="NC_031231.1"/>
</dbReference>
<proteinExistence type="predicted"/>
<gene>
    <name evidence="1" type="primary">74</name>
    <name evidence="1" type="ORF">KELLEZIO_74</name>
</gene>
<dbReference type="Proteomes" id="UP000201386">
    <property type="component" value="Segment"/>
</dbReference>
<dbReference type="GeneID" id="29124786"/>